<dbReference type="Proteomes" id="UP000516173">
    <property type="component" value="Chromosome"/>
</dbReference>
<organism evidence="1 2">
    <name type="scientific">Nocardia wallacei</name>
    <dbReference type="NCBI Taxonomy" id="480035"/>
    <lineage>
        <taxon>Bacteria</taxon>
        <taxon>Bacillati</taxon>
        <taxon>Actinomycetota</taxon>
        <taxon>Actinomycetes</taxon>
        <taxon>Mycobacteriales</taxon>
        <taxon>Nocardiaceae</taxon>
        <taxon>Nocardia</taxon>
    </lineage>
</organism>
<accession>A0A7G1KMV6</accession>
<dbReference type="KEGG" id="nwl:NWFMUON74_24360"/>
<evidence type="ECO:0000313" key="2">
    <source>
        <dbReference type="Proteomes" id="UP000516173"/>
    </source>
</evidence>
<dbReference type="EMBL" id="AP023396">
    <property type="protein sequence ID" value="BCK54664.1"/>
    <property type="molecule type" value="Genomic_DNA"/>
</dbReference>
<dbReference type="GeneID" id="80351658"/>
<name>A0A7G1KMV6_9NOCA</name>
<gene>
    <name evidence="1" type="ORF">NWFMUON74_24360</name>
</gene>
<keyword evidence="2" id="KW-1185">Reference proteome</keyword>
<dbReference type="RefSeq" id="WP_232110977.1">
    <property type="nucleotide sequence ID" value="NZ_AP023396.1"/>
</dbReference>
<reference evidence="1 2" key="1">
    <citation type="submission" date="2020-08" db="EMBL/GenBank/DDBJ databases">
        <title>Genome Sequencing of Nocardia wallacei strain FMUON74 and assembly.</title>
        <authorList>
            <person name="Toyokawa M."/>
            <person name="Uesaka K."/>
        </authorList>
    </citation>
    <scope>NUCLEOTIDE SEQUENCE [LARGE SCALE GENOMIC DNA]</scope>
    <source>
        <strain evidence="1 2">FMUON74</strain>
    </source>
</reference>
<evidence type="ECO:0000313" key="1">
    <source>
        <dbReference type="EMBL" id="BCK54664.1"/>
    </source>
</evidence>
<sequence length="52" mass="5333">MTLGTGDAVLLPHGTGHVLADRAADTRTVAQTVPFEQWSAAVRAETASGAAR</sequence>
<dbReference type="AlphaFoldDB" id="A0A7G1KMV6"/>
<protein>
    <submittedName>
        <fullName evidence="1">Uncharacterized protein</fullName>
    </submittedName>
</protein>
<proteinExistence type="predicted"/>